<comment type="similarity">
    <text evidence="2">Belongs to the acetate uptake transporter (AceTr) (TC 2.A.96) family.</text>
</comment>
<evidence type="ECO:0000256" key="1">
    <source>
        <dbReference type="ARBA" id="ARBA00004141"/>
    </source>
</evidence>
<dbReference type="EMBL" id="JAHRHY010000001">
    <property type="protein sequence ID" value="KAG9073100.1"/>
    <property type="molecule type" value="Genomic_DNA"/>
</dbReference>
<dbReference type="Proteomes" id="UP000707451">
    <property type="component" value="Unassembled WGS sequence"/>
</dbReference>
<dbReference type="PANTHER" id="PTHR31123:SF1">
    <property type="entry name" value="ACCUMULATION OF DYADS PROTEIN 2-RELATED"/>
    <property type="match status" value="1"/>
</dbReference>
<proteinExistence type="inferred from homology"/>
<dbReference type="Pfam" id="PF01184">
    <property type="entry name" value="Gpr1_Fun34_YaaH"/>
    <property type="match status" value="1"/>
</dbReference>
<sequence>MSSSKDIFDLEKQSLQLVDHPIHLHPQQQPQQSQQQQQLALHAHCKPEDVRVPTFQMDDMNPSLNAVLQPTTPPPNPGPFGLCAFALTAFCMGLYNLGAGINAATPGNIITGTAMFYGGLGQVIAGLLEYRNGNTFGGTTFCSYGLYWISYATLLIPSFGVAAAYADFPEEYNTAIGIYFLGWTIFTFLMWTLTWKSNLASTALFFCLGMTYLFSTISSLAHLEPGNTVQRFGGGMGMVTSSIAWYSAMADLSNNQNSYYTLPLGQLGRR</sequence>
<comment type="subcellular location">
    <subcellularLocation>
        <location evidence="1">Membrane</location>
        <topology evidence="1">Multi-pass membrane protein</topology>
    </subcellularLocation>
</comment>
<reference evidence="7" key="1">
    <citation type="submission" date="2021-06" db="EMBL/GenBank/DDBJ databases">
        <title>Genome Sequence of Mortierella hyaline Strain SCG-10, a Cold-Adapted, Nitrate-Reducing Fungus Isolated from Soil in Minnesota, USA.</title>
        <authorList>
            <person name="Aldossari N."/>
        </authorList>
    </citation>
    <scope>NUCLEOTIDE SEQUENCE</scope>
    <source>
        <strain evidence="7">SCG-10</strain>
    </source>
</reference>
<feature type="transmembrane region" description="Helical" evidence="6">
    <location>
        <begin position="199"/>
        <end position="221"/>
    </location>
</feature>
<keyword evidence="4 6" id="KW-1133">Transmembrane helix</keyword>
<organism evidence="7 8">
    <name type="scientific">Linnemannia hyalina</name>
    <dbReference type="NCBI Taxonomy" id="64524"/>
    <lineage>
        <taxon>Eukaryota</taxon>
        <taxon>Fungi</taxon>
        <taxon>Fungi incertae sedis</taxon>
        <taxon>Mucoromycota</taxon>
        <taxon>Mortierellomycotina</taxon>
        <taxon>Mortierellomycetes</taxon>
        <taxon>Mortierellales</taxon>
        <taxon>Mortierellaceae</taxon>
        <taxon>Linnemannia</taxon>
    </lineage>
</organism>
<dbReference type="AlphaFoldDB" id="A0A9P7Y510"/>
<evidence type="ECO:0000256" key="2">
    <source>
        <dbReference type="ARBA" id="ARBA00005587"/>
    </source>
</evidence>
<evidence type="ECO:0000256" key="3">
    <source>
        <dbReference type="ARBA" id="ARBA00022692"/>
    </source>
</evidence>
<dbReference type="GO" id="GO:0015123">
    <property type="term" value="F:acetate transmembrane transporter activity"/>
    <property type="evidence" value="ECO:0007669"/>
    <property type="project" value="TreeGrafter"/>
</dbReference>
<evidence type="ECO:0000313" key="7">
    <source>
        <dbReference type="EMBL" id="KAG9073100.1"/>
    </source>
</evidence>
<dbReference type="OrthoDB" id="3648309at2759"/>
<feature type="transmembrane region" description="Helical" evidence="6">
    <location>
        <begin position="109"/>
        <end position="128"/>
    </location>
</feature>
<dbReference type="GO" id="GO:0005886">
    <property type="term" value="C:plasma membrane"/>
    <property type="evidence" value="ECO:0007669"/>
    <property type="project" value="TreeGrafter"/>
</dbReference>
<dbReference type="InterPro" id="IPR051633">
    <property type="entry name" value="AceTr"/>
</dbReference>
<evidence type="ECO:0000256" key="6">
    <source>
        <dbReference type="SAM" id="Phobius"/>
    </source>
</evidence>
<dbReference type="InterPro" id="IPR000791">
    <property type="entry name" value="Gpr1/Fun34/SatP-like"/>
</dbReference>
<feature type="transmembrane region" description="Helical" evidence="6">
    <location>
        <begin position="78"/>
        <end position="97"/>
    </location>
</feature>
<keyword evidence="5 6" id="KW-0472">Membrane</keyword>
<feature type="transmembrane region" description="Helical" evidence="6">
    <location>
        <begin position="148"/>
        <end position="168"/>
    </location>
</feature>
<keyword evidence="8" id="KW-1185">Reference proteome</keyword>
<evidence type="ECO:0000256" key="4">
    <source>
        <dbReference type="ARBA" id="ARBA00022989"/>
    </source>
</evidence>
<comment type="caution">
    <text evidence="7">The sequence shown here is derived from an EMBL/GenBank/DDBJ whole genome shotgun (WGS) entry which is preliminary data.</text>
</comment>
<dbReference type="PANTHER" id="PTHR31123">
    <property type="entry name" value="ACCUMULATION OF DYADS PROTEIN 2-RELATED"/>
    <property type="match status" value="1"/>
</dbReference>
<evidence type="ECO:0000313" key="8">
    <source>
        <dbReference type="Proteomes" id="UP000707451"/>
    </source>
</evidence>
<dbReference type="NCBIfam" id="NF038013">
    <property type="entry name" value="AceTr_1"/>
    <property type="match status" value="1"/>
</dbReference>
<keyword evidence="3 6" id="KW-0812">Transmembrane</keyword>
<name>A0A9P7Y510_9FUNG</name>
<gene>
    <name evidence="7" type="ORF">KI688_000887</name>
</gene>
<feature type="transmembrane region" description="Helical" evidence="6">
    <location>
        <begin position="175"/>
        <end position="193"/>
    </location>
</feature>
<accession>A0A9P7Y510</accession>
<evidence type="ECO:0000256" key="5">
    <source>
        <dbReference type="ARBA" id="ARBA00023136"/>
    </source>
</evidence>
<protein>
    <submittedName>
        <fullName evidence="7">Uncharacterized protein</fullName>
    </submittedName>
</protein>